<evidence type="ECO:0000256" key="1">
    <source>
        <dbReference type="SAM" id="MobiDB-lite"/>
    </source>
</evidence>
<evidence type="ECO:0000313" key="3">
    <source>
        <dbReference type="Proteomes" id="UP001054945"/>
    </source>
</evidence>
<proteinExistence type="predicted"/>
<organism evidence="2 3">
    <name type="scientific">Caerostris extrusa</name>
    <name type="common">Bark spider</name>
    <name type="synonym">Caerostris bankana</name>
    <dbReference type="NCBI Taxonomy" id="172846"/>
    <lineage>
        <taxon>Eukaryota</taxon>
        <taxon>Metazoa</taxon>
        <taxon>Ecdysozoa</taxon>
        <taxon>Arthropoda</taxon>
        <taxon>Chelicerata</taxon>
        <taxon>Arachnida</taxon>
        <taxon>Araneae</taxon>
        <taxon>Araneomorphae</taxon>
        <taxon>Entelegynae</taxon>
        <taxon>Araneoidea</taxon>
        <taxon>Araneidae</taxon>
        <taxon>Caerostris</taxon>
    </lineage>
</organism>
<comment type="caution">
    <text evidence="2">The sequence shown here is derived from an EMBL/GenBank/DDBJ whole genome shotgun (WGS) entry which is preliminary data.</text>
</comment>
<protein>
    <submittedName>
        <fullName evidence="2">Uncharacterized protein</fullName>
    </submittedName>
</protein>
<evidence type="ECO:0000313" key="2">
    <source>
        <dbReference type="EMBL" id="GIY50253.1"/>
    </source>
</evidence>
<reference evidence="2 3" key="1">
    <citation type="submission" date="2021-06" db="EMBL/GenBank/DDBJ databases">
        <title>Caerostris extrusa draft genome.</title>
        <authorList>
            <person name="Kono N."/>
            <person name="Arakawa K."/>
        </authorList>
    </citation>
    <scope>NUCLEOTIDE SEQUENCE [LARGE SCALE GENOMIC DNA]</scope>
</reference>
<gene>
    <name evidence="2" type="ORF">CEXT_605291</name>
</gene>
<keyword evidence="3" id="KW-1185">Reference proteome</keyword>
<dbReference type="Proteomes" id="UP001054945">
    <property type="component" value="Unassembled WGS sequence"/>
</dbReference>
<accession>A0AAV4TZL2</accession>
<feature type="compositionally biased region" description="Basic residues" evidence="1">
    <location>
        <begin position="12"/>
        <end position="22"/>
    </location>
</feature>
<sequence length="242" mass="28290">MLQKGERPYHTVTRRKNHPDHVTRRKTIQIMSQERRRFFFDSDKRSDHRNFVVTKRNTYQNKEEVVRIKDDPHDKRSDHPDYIVTIPCCHKKGPPLTMSLQQEGRKFSFLYNQDSFEKRPASRLSAAERFKKVNRSSGSALRAVKVTVSTERFGDAVVASTHDSILSASIRQWSSAGGDKWSHAIAKFLSNLLCQLWNIYAVSQRVLRFRRKDLIHRSFIPPERTTGNFEPYHLLVRKRPGG</sequence>
<name>A0AAV4TZL2_CAEEX</name>
<dbReference type="EMBL" id="BPLR01011957">
    <property type="protein sequence ID" value="GIY50253.1"/>
    <property type="molecule type" value="Genomic_DNA"/>
</dbReference>
<feature type="region of interest" description="Disordered" evidence="1">
    <location>
        <begin position="1"/>
        <end position="22"/>
    </location>
</feature>
<dbReference type="AlphaFoldDB" id="A0AAV4TZL2"/>